<dbReference type="Proteomes" id="UP000256269">
    <property type="component" value="Unassembled WGS sequence"/>
</dbReference>
<dbReference type="SUPFAM" id="SSF50022">
    <property type="entry name" value="ISP domain"/>
    <property type="match status" value="1"/>
</dbReference>
<dbReference type="PANTHER" id="PTHR21266:SF60">
    <property type="entry name" value="3-KETOSTEROID-9-ALPHA-MONOOXYGENASE, OXYGENASE COMPONENT"/>
    <property type="match status" value="1"/>
</dbReference>
<dbReference type="Pfam" id="PF00355">
    <property type="entry name" value="Rieske"/>
    <property type="match status" value="1"/>
</dbReference>
<proteinExistence type="predicted"/>
<dbReference type="PANTHER" id="PTHR21266">
    <property type="entry name" value="IRON-SULFUR DOMAIN CONTAINING PROTEIN"/>
    <property type="match status" value="1"/>
</dbReference>
<evidence type="ECO:0000259" key="6">
    <source>
        <dbReference type="PROSITE" id="PS51296"/>
    </source>
</evidence>
<dbReference type="PROSITE" id="PS00570">
    <property type="entry name" value="RING_HYDROXYL_ALPHA"/>
    <property type="match status" value="1"/>
</dbReference>
<dbReference type="PROSITE" id="PS51296">
    <property type="entry name" value="RIESKE"/>
    <property type="match status" value="1"/>
</dbReference>
<evidence type="ECO:0000313" key="8">
    <source>
        <dbReference type="Proteomes" id="UP000256269"/>
    </source>
</evidence>
<keyword evidence="5" id="KW-0411">Iron-sulfur</keyword>
<dbReference type="InterPro" id="IPR036922">
    <property type="entry name" value="Rieske_2Fe-2S_sf"/>
</dbReference>
<evidence type="ECO:0000256" key="2">
    <source>
        <dbReference type="ARBA" id="ARBA00022723"/>
    </source>
</evidence>
<evidence type="ECO:0000313" key="7">
    <source>
        <dbReference type="EMBL" id="REH43554.1"/>
    </source>
</evidence>
<evidence type="ECO:0000256" key="3">
    <source>
        <dbReference type="ARBA" id="ARBA00023002"/>
    </source>
</evidence>
<evidence type="ECO:0000256" key="1">
    <source>
        <dbReference type="ARBA" id="ARBA00022714"/>
    </source>
</evidence>
<name>A0A3E0HE60_9PSEU</name>
<dbReference type="RefSeq" id="WP_116177008.1">
    <property type="nucleotide sequence ID" value="NZ_CP144375.1"/>
</dbReference>
<keyword evidence="7" id="KW-0503">Monooxygenase</keyword>
<keyword evidence="1" id="KW-0001">2Fe-2S</keyword>
<dbReference type="InterPro" id="IPR015881">
    <property type="entry name" value="ARHD_Rieske_2Fe_2S"/>
</dbReference>
<dbReference type="Pfam" id="PF19112">
    <property type="entry name" value="VanA_C"/>
    <property type="match status" value="1"/>
</dbReference>
<protein>
    <submittedName>
        <fullName evidence="7">Vanillate O-demethylase monooxygenase subunit</fullName>
    </submittedName>
</protein>
<dbReference type="GO" id="GO:0008168">
    <property type="term" value="F:methyltransferase activity"/>
    <property type="evidence" value="ECO:0007669"/>
    <property type="project" value="UniProtKB-KW"/>
</dbReference>
<dbReference type="Gene3D" id="3.90.380.10">
    <property type="entry name" value="Naphthalene 1,2-dioxygenase Alpha Subunit, Chain A, domain 1"/>
    <property type="match status" value="1"/>
</dbReference>
<dbReference type="InterPro" id="IPR044043">
    <property type="entry name" value="VanA_C_cat"/>
</dbReference>
<keyword evidence="7" id="KW-0489">Methyltransferase</keyword>
<keyword evidence="7" id="KW-0808">Transferase</keyword>
<organism evidence="7 8">
    <name type="scientific">Kutzneria buriramensis</name>
    <dbReference type="NCBI Taxonomy" id="1045776"/>
    <lineage>
        <taxon>Bacteria</taxon>
        <taxon>Bacillati</taxon>
        <taxon>Actinomycetota</taxon>
        <taxon>Actinomycetes</taxon>
        <taxon>Pseudonocardiales</taxon>
        <taxon>Pseudonocardiaceae</taxon>
        <taxon>Kutzneria</taxon>
    </lineage>
</organism>
<dbReference type="AlphaFoldDB" id="A0A3E0HE60"/>
<feature type="domain" description="Rieske" evidence="6">
    <location>
        <begin position="9"/>
        <end position="110"/>
    </location>
</feature>
<keyword evidence="2" id="KW-0479">Metal-binding</keyword>
<dbReference type="GO" id="GO:0051537">
    <property type="term" value="F:2 iron, 2 sulfur cluster binding"/>
    <property type="evidence" value="ECO:0007669"/>
    <property type="project" value="UniProtKB-KW"/>
</dbReference>
<dbReference type="Gene3D" id="2.102.10.10">
    <property type="entry name" value="Rieske [2Fe-2S] iron-sulphur domain"/>
    <property type="match status" value="1"/>
</dbReference>
<dbReference type="EMBL" id="QUNO01000009">
    <property type="protein sequence ID" value="REH43554.1"/>
    <property type="molecule type" value="Genomic_DNA"/>
</dbReference>
<dbReference type="GO" id="GO:0016705">
    <property type="term" value="F:oxidoreductase activity, acting on paired donors, with incorporation or reduction of molecular oxygen"/>
    <property type="evidence" value="ECO:0007669"/>
    <property type="project" value="UniProtKB-ARBA"/>
</dbReference>
<keyword evidence="8" id="KW-1185">Reference proteome</keyword>
<dbReference type="InterPro" id="IPR017941">
    <property type="entry name" value="Rieske_2Fe-2S"/>
</dbReference>
<dbReference type="GO" id="GO:0032259">
    <property type="term" value="P:methylation"/>
    <property type="evidence" value="ECO:0007669"/>
    <property type="project" value="UniProtKB-KW"/>
</dbReference>
<dbReference type="GO" id="GO:0004497">
    <property type="term" value="F:monooxygenase activity"/>
    <property type="evidence" value="ECO:0007669"/>
    <property type="project" value="UniProtKB-KW"/>
</dbReference>
<evidence type="ECO:0000256" key="5">
    <source>
        <dbReference type="ARBA" id="ARBA00023014"/>
    </source>
</evidence>
<comment type="caution">
    <text evidence="7">The sequence shown here is derived from an EMBL/GenBank/DDBJ whole genome shotgun (WGS) entry which is preliminary data.</text>
</comment>
<gene>
    <name evidence="7" type="ORF">BCF44_10997</name>
</gene>
<dbReference type="GO" id="GO:0005506">
    <property type="term" value="F:iron ion binding"/>
    <property type="evidence" value="ECO:0007669"/>
    <property type="project" value="InterPro"/>
</dbReference>
<dbReference type="SUPFAM" id="SSF55961">
    <property type="entry name" value="Bet v1-like"/>
    <property type="match status" value="1"/>
</dbReference>
<keyword evidence="3" id="KW-0560">Oxidoreductase</keyword>
<dbReference type="InterPro" id="IPR050584">
    <property type="entry name" value="Cholesterol_7-desaturase"/>
</dbReference>
<keyword evidence="4" id="KW-0408">Iron</keyword>
<evidence type="ECO:0000256" key="4">
    <source>
        <dbReference type="ARBA" id="ARBA00023004"/>
    </source>
</evidence>
<reference evidence="7 8" key="1">
    <citation type="submission" date="2018-08" db="EMBL/GenBank/DDBJ databases">
        <title>Genomic Encyclopedia of Archaeal and Bacterial Type Strains, Phase II (KMG-II): from individual species to whole genera.</title>
        <authorList>
            <person name="Goeker M."/>
        </authorList>
    </citation>
    <scope>NUCLEOTIDE SEQUENCE [LARGE SCALE GENOMIC DNA]</scope>
    <source>
        <strain evidence="7 8">DSM 45791</strain>
    </source>
</reference>
<dbReference type="OrthoDB" id="5243643at2"/>
<sequence length="339" mass="38065">MSAFPQNHWYVAAWSHEVGRSLLARTICNEPVVFYRTAAGEPVALADRCVHRRYPLSLGKLVEDEVECGYHGFKFDCAGACTFVPGQDRIPRTARVPRYSLVERHSWIWIWIGDQEPDLSAVPDAHWLDDPAWGAVRDLTYSPFRHSLLMDNLMDLSHETYLHAGLIGTPEIARTPFTTTVDEENHLVRFSRHMSAVECPPFYAKSTGFKSPIDRWQDVYFEPPSFWVNNVRVAPHGVEPGPNGDDSGAAHVKILHGLTPETEHSTWDFWAVVRDFALDDDSVGDFLLAMNQDVVQQDLDALTVLEQVVATEPPGTQELSVAIDAGGLAARDMMRRLLS</sequence>
<accession>A0A3E0HE60</accession>